<evidence type="ECO:0000256" key="1">
    <source>
        <dbReference type="SAM" id="MobiDB-lite"/>
    </source>
</evidence>
<accession>A0A9X1YEJ0</accession>
<evidence type="ECO:0000313" key="4">
    <source>
        <dbReference type="Proteomes" id="UP001139353"/>
    </source>
</evidence>
<evidence type="ECO:0000256" key="2">
    <source>
        <dbReference type="SAM" id="SignalP"/>
    </source>
</evidence>
<dbReference type="EMBL" id="JAJLJH010000001">
    <property type="protein sequence ID" value="MCK9684809.1"/>
    <property type="molecule type" value="Genomic_DNA"/>
</dbReference>
<keyword evidence="2" id="KW-0732">Signal</keyword>
<dbReference type="RefSeq" id="WP_275680831.1">
    <property type="nucleotide sequence ID" value="NZ_JAJLJH010000001.1"/>
</dbReference>
<comment type="caution">
    <text evidence="3">The sequence shown here is derived from an EMBL/GenBank/DDBJ whole genome shotgun (WGS) entry which is preliminary data.</text>
</comment>
<organism evidence="3 4">
    <name type="scientific">Scleromatobacter humisilvae</name>
    <dbReference type="NCBI Taxonomy" id="2897159"/>
    <lineage>
        <taxon>Bacteria</taxon>
        <taxon>Pseudomonadati</taxon>
        <taxon>Pseudomonadota</taxon>
        <taxon>Betaproteobacteria</taxon>
        <taxon>Burkholderiales</taxon>
        <taxon>Sphaerotilaceae</taxon>
        <taxon>Scleromatobacter</taxon>
    </lineage>
</organism>
<keyword evidence="4" id="KW-1185">Reference proteome</keyword>
<proteinExistence type="predicted"/>
<evidence type="ECO:0000313" key="3">
    <source>
        <dbReference type="EMBL" id="MCK9684809.1"/>
    </source>
</evidence>
<gene>
    <name evidence="3" type="ORF">LPC04_03715</name>
</gene>
<feature type="chain" id="PRO_5040784241" evidence="2">
    <location>
        <begin position="22"/>
        <end position="410"/>
    </location>
</feature>
<sequence length="410" mass="43408">MIRSRFALGALALACAAAAQAAPHTRLSYVSEPSFLTAYLIDWDAATHRAHLVDFAGNADGTWTDDGTLRVLTLSAPIETTQDTFDCNGLPMTQTVDLRQVAVRHVSGGAHKGSAQVIEIGTTTDIGGCTPGLVTPYGSTSDPGTPTTYADMADRPGMDDLAHGATLAGMSDTDPAGVVDPTQLVARLTTFAHHSVTFADTGASVPRDLVDGWFVLDFGTFQRGYTRLSVDPHTHAETWLGAAWSSGGPTSVFQTMMVVPDASAGFGGHNAQAHVWNSGLFLQSDSPTDYQLYADNTGVFEEKDTSGNVLLSMPATWADSGANLVLTRSNNLASNFYVRTWVPIANYGKAHFVFENEDLHTVASGSVSVRILPRVNFYVDAGKATPPATTPAAHTLARKPAPEAVKGLPR</sequence>
<dbReference type="AlphaFoldDB" id="A0A9X1YEJ0"/>
<protein>
    <submittedName>
        <fullName evidence="3">Uncharacterized protein</fullName>
    </submittedName>
</protein>
<reference evidence="3" key="1">
    <citation type="submission" date="2021-11" db="EMBL/GenBank/DDBJ databases">
        <title>BS-T2-15 a new species belonging to the Comamonadaceae family isolated from the soil of a French oak forest.</title>
        <authorList>
            <person name="Mieszkin S."/>
            <person name="Alain K."/>
        </authorList>
    </citation>
    <scope>NUCLEOTIDE SEQUENCE</scope>
    <source>
        <strain evidence="3">BS-T2-15</strain>
    </source>
</reference>
<feature type="region of interest" description="Disordered" evidence="1">
    <location>
        <begin position="388"/>
        <end position="410"/>
    </location>
</feature>
<name>A0A9X1YEJ0_9BURK</name>
<feature type="signal peptide" evidence="2">
    <location>
        <begin position="1"/>
        <end position="21"/>
    </location>
</feature>
<dbReference type="Proteomes" id="UP001139353">
    <property type="component" value="Unassembled WGS sequence"/>
</dbReference>